<sequence length="328" mass="35137">MRMGSSIDHAGTWALGSFSRDDQPVFPALVCRDRVLDLSANDRVGRPDSVLRLLEDWDAARAVLDTLAADAPESDWIALDGLEVAAPVAPRQIFQAGANYRTHVIDLAVKHHDPSDGRTPEQVRADAAAQMDSRLEHPPYVFTGLPSAICGPYDDVVLPAHGEKPDWELELAAVIGRPARNLDPSEALDAVAGWTIVNDLTLRELVLRRDMPELGADWLASKNAPTFLPTGPVIVPRSAAPEPADFQLTLKLNGQVMQNESAKDMIFDVARIVAHCSKVATLLPGDLVLTGSPAGNGLVHGRLLRPGDVMDAAITGLGAQRNACVAEA</sequence>
<dbReference type="PANTHER" id="PTHR42796">
    <property type="entry name" value="FUMARYLACETOACETATE HYDROLASE DOMAIN-CONTAINING PROTEIN 2A-RELATED"/>
    <property type="match status" value="1"/>
</dbReference>
<dbReference type="RefSeq" id="WP_369264085.1">
    <property type="nucleotide sequence ID" value="NZ_CP163440.1"/>
</dbReference>
<evidence type="ECO:0000313" key="4">
    <source>
        <dbReference type="EMBL" id="XDQ67158.1"/>
    </source>
</evidence>
<organism evidence="4">
    <name type="scientific">Streptomyces sp. R35</name>
    <dbReference type="NCBI Taxonomy" id="3238630"/>
    <lineage>
        <taxon>Bacteria</taxon>
        <taxon>Bacillati</taxon>
        <taxon>Actinomycetota</taxon>
        <taxon>Actinomycetes</taxon>
        <taxon>Kitasatosporales</taxon>
        <taxon>Streptomycetaceae</taxon>
        <taxon>Streptomyces</taxon>
    </lineage>
</organism>
<protein>
    <submittedName>
        <fullName evidence="4">Fumarylacetoacetate hydrolase family protein</fullName>
    </submittedName>
</protein>
<comment type="similarity">
    <text evidence="1">Belongs to the FAH family.</text>
</comment>
<keyword evidence="2" id="KW-0479">Metal-binding</keyword>
<dbReference type="AlphaFoldDB" id="A0AB39SKY6"/>
<proteinExistence type="inferred from homology"/>
<accession>A0AB39SKY6</accession>
<reference evidence="4" key="1">
    <citation type="submission" date="2024-07" db="EMBL/GenBank/DDBJ databases">
        <authorList>
            <person name="Yu S.T."/>
        </authorList>
    </citation>
    <scope>NUCLEOTIDE SEQUENCE</scope>
    <source>
        <strain evidence="4">R35</strain>
    </source>
</reference>
<evidence type="ECO:0000256" key="2">
    <source>
        <dbReference type="ARBA" id="ARBA00022723"/>
    </source>
</evidence>
<dbReference type="InterPro" id="IPR011234">
    <property type="entry name" value="Fumarylacetoacetase-like_C"/>
</dbReference>
<gene>
    <name evidence="4" type="ORF">AB5J50_43425</name>
</gene>
<dbReference type="Gene3D" id="3.90.850.10">
    <property type="entry name" value="Fumarylacetoacetase-like, C-terminal domain"/>
    <property type="match status" value="1"/>
</dbReference>
<feature type="domain" description="Fumarylacetoacetase-like C-terminal" evidence="3">
    <location>
        <begin position="93"/>
        <end position="323"/>
    </location>
</feature>
<dbReference type="InterPro" id="IPR036663">
    <property type="entry name" value="Fumarylacetoacetase_C_sf"/>
</dbReference>
<dbReference type="GO" id="GO:0044281">
    <property type="term" value="P:small molecule metabolic process"/>
    <property type="evidence" value="ECO:0007669"/>
    <property type="project" value="UniProtKB-ARBA"/>
</dbReference>
<keyword evidence="4" id="KW-0378">Hydrolase</keyword>
<dbReference type="EMBL" id="CP163440">
    <property type="protein sequence ID" value="XDQ67158.1"/>
    <property type="molecule type" value="Genomic_DNA"/>
</dbReference>
<dbReference type="GO" id="GO:0046872">
    <property type="term" value="F:metal ion binding"/>
    <property type="evidence" value="ECO:0007669"/>
    <property type="project" value="UniProtKB-KW"/>
</dbReference>
<dbReference type="Pfam" id="PF01557">
    <property type="entry name" value="FAA_hydrolase"/>
    <property type="match status" value="1"/>
</dbReference>
<dbReference type="PANTHER" id="PTHR42796:SF4">
    <property type="entry name" value="FUMARYLACETOACETATE HYDROLASE DOMAIN-CONTAINING PROTEIN 2A"/>
    <property type="match status" value="1"/>
</dbReference>
<evidence type="ECO:0000259" key="3">
    <source>
        <dbReference type="Pfam" id="PF01557"/>
    </source>
</evidence>
<name>A0AB39SKY6_9ACTN</name>
<evidence type="ECO:0000256" key="1">
    <source>
        <dbReference type="ARBA" id="ARBA00010211"/>
    </source>
</evidence>
<dbReference type="InterPro" id="IPR051121">
    <property type="entry name" value="FAH"/>
</dbReference>
<dbReference type="SUPFAM" id="SSF56529">
    <property type="entry name" value="FAH"/>
    <property type="match status" value="1"/>
</dbReference>
<dbReference type="GO" id="GO:0016787">
    <property type="term" value="F:hydrolase activity"/>
    <property type="evidence" value="ECO:0007669"/>
    <property type="project" value="UniProtKB-KW"/>
</dbReference>